<comment type="subcellular location">
    <subcellularLocation>
        <location evidence="1">Membrane</location>
        <topology evidence="1">Multi-pass membrane protein</topology>
    </subcellularLocation>
</comment>
<evidence type="ECO:0000313" key="9">
    <source>
        <dbReference type="Proteomes" id="UP000649617"/>
    </source>
</evidence>
<name>A0A812JKV3_SYMPI</name>
<keyword evidence="6 7" id="KW-0472">Membrane</keyword>
<evidence type="ECO:0000256" key="7">
    <source>
        <dbReference type="SAM" id="Phobius"/>
    </source>
</evidence>
<dbReference type="EMBL" id="CAJNIZ010001969">
    <property type="protein sequence ID" value="CAE7203943.1"/>
    <property type="molecule type" value="Genomic_DNA"/>
</dbReference>
<evidence type="ECO:0000313" key="8">
    <source>
        <dbReference type="EMBL" id="CAE7203943.1"/>
    </source>
</evidence>
<gene>
    <name evidence="8" type="ORF">SPIL2461_LOCUS1912</name>
</gene>
<protein>
    <submittedName>
        <fullName evidence="8">Uncharacterized protein</fullName>
    </submittedName>
</protein>
<dbReference type="Pfam" id="PF25539">
    <property type="entry name" value="Bestrophin_2"/>
    <property type="match status" value="1"/>
</dbReference>
<feature type="transmembrane region" description="Helical" evidence="7">
    <location>
        <begin position="301"/>
        <end position="317"/>
    </location>
</feature>
<dbReference type="GO" id="GO:0005254">
    <property type="term" value="F:chloride channel activity"/>
    <property type="evidence" value="ECO:0007669"/>
    <property type="project" value="InterPro"/>
</dbReference>
<organism evidence="8 9">
    <name type="scientific">Symbiodinium pilosum</name>
    <name type="common">Dinoflagellate</name>
    <dbReference type="NCBI Taxonomy" id="2952"/>
    <lineage>
        <taxon>Eukaryota</taxon>
        <taxon>Sar</taxon>
        <taxon>Alveolata</taxon>
        <taxon>Dinophyceae</taxon>
        <taxon>Suessiales</taxon>
        <taxon>Symbiodiniaceae</taxon>
        <taxon>Symbiodinium</taxon>
    </lineage>
</organism>
<evidence type="ECO:0000256" key="1">
    <source>
        <dbReference type="ARBA" id="ARBA00004141"/>
    </source>
</evidence>
<evidence type="ECO:0000256" key="5">
    <source>
        <dbReference type="ARBA" id="ARBA00023065"/>
    </source>
</evidence>
<keyword evidence="3 7" id="KW-0812">Transmembrane</keyword>
<dbReference type="AlphaFoldDB" id="A0A812JKV3"/>
<dbReference type="PANTHER" id="PTHR33281:SF20">
    <property type="match status" value="1"/>
</dbReference>
<keyword evidence="5" id="KW-0406">Ion transport</keyword>
<keyword evidence="9" id="KW-1185">Reference proteome</keyword>
<evidence type="ECO:0000256" key="2">
    <source>
        <dbReference type="ARBA" id="ARBA00022448"/>
    </source>
</evidence>
<dbReference type="InterPro" id="IPR044669">
    <property type="entry name" value="YneE/VCCN1/2-like"/>
</dbReference>
<feature type="transmembrane region" description="Helical" evidence="7">
    <location>
        <begin position="54"/>
        <end position="73"/>
    </location>
</feature>
<evidence type="ECO:0000256" key="3">
    <source>
        <dbReference type="ARBA" id="ARBA00022692"/>
    </source>
</evidence>
<reference evidence="8" key="1">
    <citation type="submission" date="2021-02" db="EMBL/GenBank/DDBJ databases">
        <authorList>
            <person name="Dougan E. K."/>
            <person name="Rhodes N."/>
            <person name="Thang M."/>
            <person name="Chan C."/>
        </authorList>
    </citation>
    <scope>NUCLEOTIDE SEQUENCE</scope>
</reference>
<sequence>MLLYNNRRLLRLVLQREGSVFFRLETILAGLLLAVIGALVQYSRDSGWEYAPDLQHHYGFQAVGVGVTFALVFRTQLAWGRFWEATTHLHMMYSKWMDAFVQFQAFAEVTAKAAFEEGDRTRADFLWHKQLRMKWNFALLSAVAAERLYRGDNERMKEDGSERIRTRTDLRIEGECFSSCLPKFVERRHFKRDSMQEVYPVFELPSKDQQNLLLQSYDHVATVMYWIVWDLADAMRHLDIAAPIQSRMYQELSNGMLGFSNCLKIADVPFPLPYAQLLGLLLIGFSCFIPVYVVIFTGSPIAGPILCFILFVTLWCLNEVAKELENPFGQDANDIPLLDFHLRFTDVLADACNANHHAMLCQPLMGVQLNTTELCRTWV</sequence>
<keyword evidence="4 7" id="KW-1133">Transmembrane helix</keyword>
<dbReference type="PANTHER" id="PTHR33281">
    <property type="entry name" value="UPF0187 PROTEIN YNEE"/>
    <property type="match status" value="1"/>
</dbReference>
<comment type="caution">
    <text evidence="8">The sequence shown here is derived from an EMBL/GenBank/DDBJ whole genome shotgun (WGS) entry which is preliminary data.</text>
</comment>
<evidence type="ECO:0000256" key="6">
    <source>
        <dbReference type="ARBA" id="ARBA00023136"/>
    </source>
</evidence>
<feature type="transmembrane region" description="Helical" evidence="7">
    <location>
        <begin position="274"/>
        <end position="295"/>
    </location>
</feature>
<keyword evidence="2" id="KW-0813">Transport</keyword>
<dbReference type="GO" id="GO:0016020">
    <property type="term" value="C:membrane"/>
    <property type="evidence" value="ECO:0007669"/>
    <property type="project" value="UniProtKB-SubCell"/>
</dbReference>
<dbReference type="OrthoDB" id="1368at2759"/>
<evidence type="ECO:0000256" key="4">
    <source>
        <dbReference type="ARBA" id="ARBA00022989"/>
    </source>
</evidence>
<dbReference type="Proteomes" id="UP000649617">
    <property type="component" value="Unassembled WGS sequence"/>
</dbReference>
<feature type="transmembrane region" description="Helical" evidence="7">
    <location>
        <begin position="20"/>
        <end position="42"/>
    </location>
</feature>
<proteinExistence type="predicted"/>
<accession>A0A812JKV3</accession>